<organism evidence="9 10">
    <name type="scientific">Acaromyces ingoldii</name>
    <dbReference type="NCBI Taxonomy" id="215250"/>
    <lineage>
        <taxon>Eukaryota</taxon>
        <taxon>Fungi</taxon>
        <taxon>Dikarya</taxon>
        <taxon>Basidiomycota</taxon>
        <taxon>Ustilaginomycotina</taxon>
        <taxon>Exobasidiomycetes</taxon>
        <taxon>Exobasidiales</taxon>
        <taxon>Cryptobasidiaceae</taxon>
        <taxon>Acaromyces</taxon>
    </lineage>
</organism>
<feature type="active site" description="Charge relay system" evidence="5">
    <location>
        <position position="185"/>
    </location>
</feature>
<evidence type="ECO:0000313" key="9">
    <source>
        <dbReference type="EMBL" id="PWN87872.1"/>
    </source>
</evidence>
<dbReference type="Pfam" id="PF05922">
    <property type="entry name" value="Inhibitor_I9"/>
    <property type="match status" value="1"/>
</dbReference>
<evidence type="ECO:0000256" key="4">
    <source>
        <dbReference type="ARBA" id="ARBA00022825"/>
    </source>
</evidence>
<dbReference type="GO" id="GO:0004252">
    <property type="term" value="F:serine-type endopeptidase activity"/>
    <property type="evidence" value="ECO:0007669"/>
    <property type="project" value="UniProtKB-UniRule"/>
</dbReference>
<dbReference type="Pfam" id="PF00082">
    <property type="entry name" value="Peptidase_S8"/>
    <property type="match status" value="1"/>
</dbReference>
<dbReference type="InterPro" id="IPR015500">
    <property type="entry name" value="Peptidase_S8_subtilisin-rel"/>
</dbReference>
<proteinExistence type="inferred from homology"/>
<dbReference type="GO" id="GO:0006508">
    <property type="term" value="P:proteolysis"/>
    <property type="evidence" value="ECO:0007669"/>
    <property type="project" value="UniProtKB-KW"/>
</dbReference>
<keyword evidence="3 5" id="KW-0378">Hydrolase</keyword>
<dbReference type="PROSITE" id="PS00138">
    <property type="entry name" value="SUBTILASE_SER"/>
    <property type="match status" value="1"/>
</dbReference>
<evidence type="ECO:0000256" key="2">
    <source>
        <dbReference type="ARBA" id="ARBA00022670"/>
    </source>
</evidence>
<dbReference type="CDD" id="cd04077">
    <property type="entry name" value="Peptidases_S8_PCSK9_ProteinaseK_like"/>
    <property type="match status" value="1"/>
</dbReference>
<dbReference type="InterPro" id="IPR000209">
    <property type="entry name" value="Peptidase_S8/S53_dom"/>
</dbReference>
<feature type="domain" description="Peptidase S8/S53" evidence="7">
    <location>
        <begin position="176"/>
        <end position="405"/>
    </location>
</feature>
<dbReference type="PROSITE" id="PS00136">
    <property type="entry name" value="SUBTILASE_ASP"/>
    <property type="match status" value="1"/>
</dbReference>
<keyword evidence="4 5" id="KW-0720">Serine protease</keyword>
<dbReference type="InterPro" id="IPR023827">
    <property type="entry name" value="Peptidase_S8_Asp-AS"/>
</dbReference>
<evidence type="ECO:0000313" key="10">
    <source>
        <dbReference type="Proteomes" id="UP000245768"/>
    </source>
</evidence>
<keyword evidence="10" id="KW-1185">Reference proteome</keyword>
<comment type="similarity">
    <text evidence="1 5 6">Belongs to the peptidase S8 family.</text>
</comment>
<dbReference type="OrthoDB" id="206201at2759"/>
<dbReference type="PRINTS" id="PR00723">
    <property type="entry name" value="SUBTILISIN"/>
</dbReference>
<evidence type="ECO:0000256" key="6">
    <source>
        <dbReference type="RuleBase" id="RU003355"/>
    </source>
</evidence>
<evidence type="ECO:0000259" key="7">
    <source>
        <dbReference type="Pfam" id="PF00082"/>
    </source>
</evidence>
<dbReference type="InterPro" id="IPR036852">
    <property type="entry name" value="Peptidase_S8/S53_dom_sf"/>
</dbReference>
<dbReference type="PANTHER" id="PTHR43806:SF11">
    <property type="entry name" value="CEREVISIN-RELATED"/>
    <property type="match status" value="1"/>
</dbReference>
<evidence type="ECO:0000259" key="8">
    <source>
        <dbReference type="Pfam" id="PF05922"/>
    </source>
</evidence>
<dbReference type="InterPro" id="IPR023828">
    <property type="entry name" value="Peptidase_S8_Ser-AS"/>
</dbReference>
<dbReference type="GeneID" id="37040878"/>
<dbReference type="InParanoid" id="A0A316YF93"/>
<feature type="domain" description="Inhibitor I9" evidence="8">
    <location>
        <begin position="26"/>
        <end position="108"/>
    </location>
</feature>
<gene>
    <name evidence="9" type="ORF">FA10DRAFT_233792</name>
</gene>
<dbReference type="Proteomes" id="UP000245768">
    <property type="component" value="Unassembled WGS sequence"/>
</dbReference>
<dbReference type="Gene3D" id="3.40.50.200">
    <property type="entry name" value="Peptidase S8/S53 domain"/>
    <property type="match status" value="1"/>
</dbReference>
<dbReference type="SUPFAM" id="SSF54897">
    <property type="entry name" value="Protease propeptides/inhibitors"/>
    <property type="match status" value="1"/>
</dbReference>
<dbReference type="FunCoup" id="A0A316YF93">
    <property type="interactions" value="20"/>
</dbReference>
<accession>A0A316YF93</accession>
<dbReference type="FunFam" id="3.40.50.200:FF:000007">
    <property type="entry name" value="Subtilisin-like serine protease"/>
    <property type="match status" value="1"/>
</dbReference>
<dbReference type="SUPFAM" id="SSF52743">
    <property type="entry name" value="Subtilisin-like"/>
    <property type="match status" value="1"/>
</dbReference>
<dbReference type="Gene3D" id="3.30.70.80">
    <property type="entry name" value="Peptidase S8 propeptide/proteinase inhibitor I9"/>
    <property type="match status" value="1"/>
</dbReference>
<sequence>MQLHYDTAHAPAAFHAQSSRKALKGQYMVILKPGVDMATFALHRQTVAAAQSTADAHLADAEERGIRHVYDLEGQLQGYAGKFSDDVLSYIRAHPEVEYVEQDSEVTTMEMPDDGNNVWDVGYDVKIEDAFSALGAPQLSKQSLEKGAPWGLVRVSHRDAVSFKNFGQYLYQGQGGEGVTAYIIDTGINIDHVEFEGRATWGKTMPVNDEDKDGNGHGTHCAGTIGSRKYGVAKKAELVAVKVLSSSGSGSMSDVTGGVLWAVEDAKKKTKAMAASPNSEKAKKHRGFVANMSLGGGKSPTLDRAVNGAVASGMHFGVAAGNENQDACNVSPAGASNPVTVGAMTLADVGASFSNWGKCVDVFAPGLNILSTWNSGNTSTNTISGTSMASPHVVGMLAYLLSIYGSEEFDIVETSLSGGLPFSSEAQSLDMTDFTDSVASKLHSIMPFSSLAFDFVSGLFGGAKKSSSAQVAMAPVPKKPDVASVLHPADLKKAMIKLSTSGKLNDIGQDSPNYLIFNNATLTK</sequence>
<dbReference type="AlphaFoldDB" id="A0A316YF93"/>
<dbReference type="InterPro" id="IPR037045">
    <property type="entry name" value="S8pro/Inhibitor_I9_sf"/>
</dbReference>
<dbReference type="EMBL" id="KZ819639">
    <property type="protein sequence ID" value="PWN87872.1"/>
    <property type="molecule type" value="Genomic_DNA"/>
</dbReference>
<evidence type="ECO:0000256" key="3">
    <source>
        <dbReference type="ARBA" id="ARBA00022801"/>
    </source>
</evidence>
<dbReference type="PROSITE" id="PS51892">
    <property type="entry name" value="SUBTILASE"/>
    <property type="match status" value="1"/>
</dbReference>
<reference evidence="9 10" key="1">
    <citation type="journal article" date="2018" name="Mol. Biol. Evol.">
        <title>Broad Genomic Sampling Reveals a Smut Pathogenic Ancestry of the Fungal Clade Ustilaginomycotina.</title>
        <authorList>
            <person name="Kijpornyongpan T."/>
            <person name="Mondo S.J."/>
            <person name="Barry K."/>
            <person name="Sandor L."/>
            <person name="Lee J."/>
            <person name="Lipzen A."/>
            <person name="Pangilinan J."/>
            <person name="LaButti K."/>
            <person name="Hainaut M."/>
            <person name="Henrissat B."/>
            <person name="Grigoriev I.V."/>
            <person name="Spatafora J.W."/>
            <person name="Aime M.C."/>
        </authorList>
    </citation>
    <scope>NUCLEOTIDE SEQUENCE [LARGE SCALE GENOMIC DNA]</scope>
    <source>
        <strain evidence="9 10">MCA 4198</strain>
    </source>
</reference>
<dbReference type="PANTHER" id="PTHR43806">
    <property type="entry name" value="PEPTIDASE S8"/>
    <property type="match status" value="1"/>
</dbReference>
<dbReference type="InterPro" id="IPR022398">
    <property type="entry name" value="Peptidase_S8_His-AS"/>
</dbReference>
<dbReference type="STRING" id="215250.A0A316YF93"/>
<feature type="active site" description="Charge relay system" evidence="5">
    <location>
        <position position="217"/>
    </location>
</feature>
<dbReference type="RefSeq" id="XP_025375070.1">
    <property type="nucleotide sequence ID" value="XM_025518962.1"/>
</dbReference>
<feature type="active site" description="Charge relay system" evidence="5">
    <location>
        <position position="387"/>
    </location>
</feature>
<evidence type="ECO:0000256" key="1">
    <source>
        <dbReference type="ARBA" id="ARBA00011073"/>
    </source>
</evidence>
<dbReference type="PROSITE" id="PS00137">
    <property type="entry name" value="SUBTILASE_HIS"/>
    <property type="match status" value="1"/>
</dbReference>
<dbReference type="GO" id="GO:0005615">
    <property type="term" value="C:extracellular space"/>
    <property type="evidence" value="ECO:0007669"/>
    <property type="project" value="TreeGrafter"/>
</dbReference>
<dbReference type="InterPro" id="IPR034193">
    <property type="entry name" value="PCSK9_ProteinaseK-like"/>
</dbReference>
<keyword evidence="2 5" id="KW-0645">Protease</keyword>
<name>A0A316YF93_9BASI</name>
<protein>
    <submittedName>
        <fullName evidence="9">Putative PRB1-protease B, vacuolar</fullName>
    </submittedName>
</protein>
<evidence type="ECO:0000256" key="5">
    <source>
        <dbReference type="PROSITE-ProRule" id="PRU01240"/>
    </source>
</evidence>
<dbReference type="InterPro" id="IPR010259">
    <property type="entry name" value="S8pro/Inhibitor_I9"/>
</dbReference>
<dbReference type="InterPro" id="IPR050131">
    <property type="entry name" value="Peptidase_S8_subtilisin-like"/>
</dbReference>